<dbReference type="PANTHER" id="PTHR42684">
    <property type="entry name" value="ADENOSYLMETHIONINE-8-AMINO-7-OXONONANOATE AMINOTRANSFERASE"/>
    <property type="match status" value="1"/>
</dbReference>
<sequence length="125" mass="13993">MDCLSACQLFSLEIGAQVASQGLSAYESLKVRGYDVAAVIFEDHGLMNEVPLLSYFWNRVPVLVLPPVPQDMSDDLINWFDKSQVQSFDLISQQFDACASWWTQGPDANLQVCFDLCKFSSKESS</sequence>
<reference evidence="5" key="1">
    <citation type="submission" date="2024-07" db="EMBL/GenBank/DDBJ databases">
        <title>Two chromosome-level genome assemblies of Korean endemic species Abeliophyllum distichum and Forsythia ovata (Oleaceae).</title>
        <authorList>
            <person name="Jang H."/>
        </authorList>
    </citation>
    <scope>NUCLEOTIDE SEQUENCE [LARGE SCALE GENOMIC DNA]</scope>
</reference>
<dbReference type="GO" id="GO:0008483">
    <property type="term" value="F:transaminase activity"/>
    <property type="evidence" value="ECO:0007669"/>
    <property type="project" value="UniProtKB-KW"/>
</dbReference>
<evidence type="ECO:0000256" key="3">
    <source>
        <dbReference type="ARBA" id="ARBA00022679"/>
    </source>
</evidence>
<dbReference type="PANTHER" id="PTHR42684:SF3">
    <property type="entry name" value="ADENOSYLMETHIONINE-8-AMINO-7-OXONONANOATE AMINOTRANSFERASE"/>
    <property type="match status" value="1"/>
</dbReference>
<dbReference type="Gene3D" id="3.40.50.300">
    <property type="entry name" value="P-loop containing nucleotide triphosphate hydrolases"/>
    <property type="match status" value="1"/>
</dbReference>
<name>A0ABD1VBQ6_9LAMI</name>
<organism evidence="4 5">
    <name type="scientific">Abeliophyllum distichum</name>
    <dbReference type="NCBI Taxonomy" id="126358"/>
    <lineage>
        <taxon>Eukaryota</taxon>
        <taxon>Viridiplantae</taxon>
        <taxon>Streptophyta</taxon>
        <taxon>Embryophyta</taxon>
        <taxon>Tracheophyta</taxon>
        <taxon>Spermatophyta</taxon>
        <taxon>Magnoliopsida</taxon>
        <taxon>eudicotyledons</taxon>
        <taxon>Gunneridae</taxon>
        <taxon>Pentapetalae</taxon>
        <taxon>asterids</taxon>
        <taxon>lamiids</taxon>
        <taxon>Lamiales</taxon>
        <taxon>Oleaceae</taxon>
        <taxon>Forsythieae</taxon>
        <taxon>Abeliophyllum</taxon>
    </lineage>
</organism>
<evidence type="ECO:0000256" key="2">
    <source>
        <dbReference type="ARBA" id="ARBA00022576"/>
    </source>
</evidence>
<comment type="similarity">
    <text evidence="1">Belongs to the class-III pyridoxal-phosphate-dependent aminotransferase family.</text>
</comment>
<evidence type="ECO:0000313" key="5">
    <source>
        <dbReference type="Proteomes" id="UP001604336"/>
    </source>
</evidence>
<evidence type="ECO:0000313" key="4">
    <source>
        <dbReference type="EMBL" id="KAL2534779.1"/>
    </source>
</evidence>
<keyword evidence="2" id="KW-0032">Aminotransferase</keyword>
<gene>
    <name evidence="4" type="ORF">Adt_08130</name>
</gene>
<proteinExistence type="inferred from homology"/>
<accession>A0ABD1VBQ6</accession>
<keyword evidence="3" id="KW-0808">Transferase</keyword>
<protein>
    <submittedName>
        <fullName evidence="4">Bifunctional dethiobiotin synthetase/7</fullName>
    </submittedName>
</protein>
<evidence type="ECO:0000256" key="1">
    <source>
        <dbReference type="ARBA" id="ARBA00008954"/>
    </source>
</evidence>
<dbReference type="EMBL" id="JBFOLK010000002">
    <property type="protein sequence ID" value="KAL2534779.1"/>
    <property type="molecule type" value="Genomic_DNA"/>
</dbReference>
<keyword evidence="5" id="KW-1185">Reference proteome</keyword>
<dbReference type="AlphaFoldDB" id="A0ABD1VBQ6"/>
<dbReference type="InterPro" id="IPR027417">
    <property type="entry name" value="P-loop_NTPase"/>
</dbReference>
<dbReference type="Proteomes" id="UP001604336">
    <property type="component" value="Unassembled WGS sequence"/>
</dbReference>
<comment type="caution">
    <text evidence="4">The sequence shown here is derived from an EMBL/GenBank/DDBJ whole genome shotgun (WGS) entry which is preliminary data.</text>
</comment>